<evidence type="ECO:0000313" key="8">
    <source>
        <dbReference type="EMBL" id="GAA4148026.1"/>
    </source>
</evidence>
<gene>
    <name evidence="8" type="ORF">GCM10022416_42000</name>
</gene>
<keyword evidence="4" id="KW-0731">Sigma factor</keyword>
<keyword evidence="9" id="KW-1185">Reference proteome</keyword>
<dbReference type="Gene3D" id="1.10.10.10">
    <property type="entry name" value="Winged helix-like DNA-binding domain superfamily/Winged helix DNA-binding domain"/>
    <property type="match status" value="1"/>
</dbReference>
<comment type="similarity">
    <text evidence="1">Belongs to the sigma-70 factor family. ECF subfamily.</text>
</comment>
<reference evidence="9" key="1">
    <citation type="journal article" date="2019" name="Int. J. Syst. Evol. Microbiol.">
        <title>The Global Catalogue of Microorganisms (GCM) 10K type strain sequencing project: providing services to taxonomists for standard genome sequencing and annotation.</title>
        <authorList>
            <consortium name="The Broad Institute Genomics Platform"/>
            <consortium name="The Broad Institute Genome Sequencing Center for Infectious Disease"/>
            <person name="Wu L."/>
            <person name="Ma J."/>
        </authorList>
    </citation>
    <scope>NUCLEOTIDE SEQUENCE [LARGE SCALE GENOMIC DNA]</scope>
    <source>
        <strain evidence="9">JCM 17316</strain>
    </source>
</reference>
<dbReference type="InterPro" id="IPR013325">
    <property type="entry name" value="RNA_pol_sigma_r2"/>
</dbReference>
<name>A0ABP7Z5V2_9ACTN</name>
<dbReference type="InterPro" id="IPR014284">
    <property type="entry name" value="RNA_pol_sigma-70_dom"/>
</dbReference>
<dbReference type="SUPFAM" id="SSF88659">
    <property type="entry name" value="Sigma3 and sigma4 domains of RNA polymerase sigma factors"/>
    <property type="match status" value="1"/>
</dbReference>
<dbReference type="InterPro" id="IPR007627">
    <property type="entry name" value="RNA_pol_sigma70_r2"/>
</dbReference>
<dbReference type="SUPFAM" id="SSF54427">
    <property type="entry name" value="NTF2-like"/>
    <property type="match status" value="1"/>
</dbReference>
<evidence type="ECO:0000256" key="2">
    <source>
        <dbReference type="ARBA" id="ARBA00011344"/>
    </source>
</evidence>
<dbReference type="Pfam" id="PF04542">
    <property type="entry name" value="Sigma70_r2"/>
    <property type="match status" value="1"/>
</dbReference>
<evidence type="ECO:0000259" key="6">
    <source>
        <dbReference type="Pfam" id="PF04542"/>
    </source>
</evidence>
<dbReference type="InterPro" id="IPR013249">
    <property type="entry name" value="RNA_pol_sigma70_r4_t2"/>
</dbReference>
<keyword evidence="3" id="KW-0805">Transcription regulation</keyword>
<dbReference type="Pfam" id="PF08281">
    <property type="entry name" value="Sigma70_r4_2"/>
    <property type="match status" value="1"/>
</dbReference>
<dbReference type="Gene3D" id="1.10.1740.10">
    <property type="match status" value="1"/>
</dbReference>
<evidence type="ECO:0000313" key="9">
    <source>
        <dbReference type="Proteomes" id="UP001500266"/>
    </source>
</evidence>
<dbReference type="InterPro" id="IPR013324">
    <property type="entry name" value="RNA_pol_sigma_r3/r4-like"/>
</dbReference>
<proteinExistence type="inferred from homology"/>
<sequence>MDDQAALAEVFDSSRGQLRGMAFRMLGSADEADDAVQEAWLRASRAGSGEVANVAAWLTTIVGRVCLDMLRSRRRRGEHLVDTAGFEALLAADGAAGPEDEAVLADSVGLALLVVLDALGPAERVAYVLHDLFAVPFEEIARIVERSPAAAKKLASRARRRVRGRPDVPAADLARQRRVVDAFLAASRAGDLDALLAVLAREAVRRSDPAAAAEAGVRGARRIAEDTARNAARARFARPALVDGRVGLVVAPRGRLRLVLRLTIDGDRVAVIDVFGDPDRLRATRIALLGAPPPVRAA</sequence>
<dbReference type="PANTHER" id="PTHR30173:SF43">
    <property type="entry name" value="ECF RNA POLYMERASE SIGMA FACTOR SIGI-RELATED"/>
    <property type="match status" value="1"/>
</dbReference>
<feature type="domain" description="RNA polymerase sigma factor 70 region 4 type 2" evidence="7">
    <location>
        <begin position="111"/>
        <end position="161"/>
    </location>
</feature>
<dbReference type="RefSeq" id="WP_345023188.1">
    <property type="nucleotide sequence ID" value="NZ_BAABDO010000070.1"/>
</dbReference>
<dbReference type="Proteomes" id="UP001500266">
    <property type="component" value="Unassembled WGS sequence"/>
</dbReference>
<dbReference type="InterPro" id="IPR032710">
    <property type="entry name" value="NTF2-like_dom_sf"/>
</dbReference>
<organism evidence="8 9">
    <name type="scientific">Actinomadura keratinilytica</name>
    <dbReference type="NCBI Taxonomy" id="547461"/>
    <lineage>
        <taxon>Bacteria</taxon>
        <taxon>Bacillati</taxon>
        <taxon>Actinomycetota</taxon>
        <taxon>Actinomycetes</taxon>
        <taxon>Streptosporangiales</taxon>
        <taxon>Thermomonosporaceae</taxon>
        <taxon>Actinomadura</taxon>
    </lineage>
</organism>
<accession>A0ABP7Z5V2</accession>
<evidence type="ECO:0000259" key="7">
    <source>
        <dbReference type="Pfam" id="PF08281"/>
    </source>
</evidence>
<comment type="caution">
    <text evidence="8">The sequence shown here is derived from an EMBL/GenBank/DDBJ whole genome shotgun (WGS) entry which is preliminary data.</text>
</comment>
<feature type="domain" description="RNA polymerase sigma-70 region 2" evidence="6">
    <location>
        <begin position="12"/>
        <end position="76"/>
    </location>
</feature>
<comment type="subunit">
    <text evidence="2">Interacts transiently with the RNA polymerase catalytic core formed by RpoA, RpoB, RpoC and RpoZ (2 alpha, 1 beta, 1 beta' and 1 omega subunit) to form the RNA polymerase holoenzyme that can initiate transcription.</text>
</comment>
<keyword evidence="5" id="KW-0804">Transcription</keyword>
<dbReference type="InterPro" id="IPR052704">
    <property type="entry name" value="ECF_Sigma-70_Domain"/>
</dbReference>
<protein>
    <submittedName>
        <fullName evidence="8">Sigma-70 family RNA polymerase sigma factor</fullName>
    </submittedName>
</protein>
<dbReference type="InterPro" id="IPR036388">
    <property type="entry name" value="WH-like_DNA-bd_sf"/>
</dbReference>
<dbReference type="NCBIfam" id="TIGR02937">
    <property type="entry name" value="sigma70-ECF"/>
    <property type="match status" value="1"/>
</dbReference>
<evidence type="ECO:0000256" key="5">
    <source>
        <dbReference type="ARBA" id="ARBA00023163"/>
    </source>
</evidence>
<dbReference type="SUPFAM" id="SSF88946">
    <property type="entry name" value="Sigma2 domain of RNA polymerase sigma factors"/>
    <property type="match status" value="1"/>
</dbReference>
<evidence type="ECO:0000256" key="3">
    <source>
        <dbReference type="ARBA" id="ARBA00023015"/>
    </source>
</evidence>
<evidence type="ECO:0000256" key="4">
    <source>
        <dbReference type="ARBA" id="ARBA00023082"/>
    </source>
</evidence>
<dbReference type="EMBL" id="BAABDO010000070">
    <property type="protein sequence ID" value="GAA4148026.1"/>
    <property type="molecule type" value="Genomic_DNA"/>
</dbReference>
<dbReference type="PANTHER" id="PTHR30173">
    <property type="entry name" value="SIGMA 19 FACTOR"/>
    <property type="match status" value="1"/>
</dbReference>
<evidence type="ECO:0000256" key="1">
    <source>
        <dbReference type="ARBA" id="ARBA00010641"/>
    </source>
</evidence>